<dbReference type="EMBL" id="JARPXR010000003">
    <property type="protein sequence ID" value="MDT2583240.1"/>
    <property type="molecule type" value="Genomic_DNA"/>
</dbReference>
<dbReference type="Proteomes" id="UP001262817">
    <property type="component" value="Unassembled WGS sequence"/>
</dbReference>
<name>A0AAJ2IUI3_9LACT</name>
<evidence type="ECO:0000313" key="2">
    <source>
        <dbReference type="Proteomes" id="UP001262817"/>
    </source>
</evidence>
<evidence type="ECO:0000313" key="1">
    <source>
        <dbReference type="EMBL" id="MDT2583240.1"/>
    </source>
</evidence>
<comment type="caution">
    <text evidence="1">The sequence shown here is derived from an EMBL/GenBank/DDBJ whole genome shotgun (WGS) entry which is preliminary data.</text>
</comment>
<protein>
    <submittedName>
        <fullName evidence="1">Uncharacterized protein</fullName>
    </submittedName>
</protein>
<reference evidence="1" key="1">
    <citation type="submission" date="2023-03" db="EMBL/GenBank/DDBJ databases">
        <authorList>
            <person name="Shen W."/>
            <person name="Cai J."/>
        </authorList>
    </citation>
    <scope>NUCLEOTIDE SEQUENCE</scope>
    <source>
        <strain evidence="1">P86-2</strain>
    </source>
</reference>
<organism evidence="1 2">
    <name type="scientific">Lactococcus petauri</name>
    <dbReference type="NCBI Taxonomy" id="1940789"/>
    <lineage>
        <taxon>Bacteria</taxon>
        <taxon>Bacillati</taxon>
        <taxon>Bacillota</taxon>
        <taxon>Bacilli</taxon>
        <taxon>Lactobacillales</taxon>
        <taxon>Streptococcaceae</taxon>
        <taxon>Lactococcus</taxon>
    </lineage>
</organism>
<dbReference type="RefSeq" id="WP_017371269.1">
    <property type="nucleotide sequence ID" value="NZ_CP141703.1"/>
</dbReference>
<gene>
    <name evidence="1" type="ORF">P7D17_03780</name>
</gene>
<accession>A0AAJ2IUI3</accession>
<sequence length="63" mass="7586">MNFTNEERQEIKQQFYKVLNAMQKRTVFSEATYESMNNIADEFTNALYAKIDEIWEKNKEGEQ</sequence>
<dbReference type="AlphaFoldDB" id="A0AAJ2IUI3"/>
<proteinExistence type="predicted"/>